<dbReference type="AlphaFoldDB" id="T2JV69"/>
<dbReference type="Proteomes" id="UP000018130">
    <property type="component" value="Unassembled WGS sequence"/>
</dbReference>
<dbReference type="EMBL" id="CAQN01000873">
    <property type="protein sequence ID" value="CCQ68969.1"/>
    <property type="molecule type" value="Genomic_DNA"/>
</dbReference>
<comment type="caution">
    <text evidence="1">The sequence shown here is derived from an EMBL/GenBank/DDBJ whole genome shotgun (WGS) entry which is preliminary data.</text>
</comment>
<evidence type="ECO:0000313" key="1">
    <source>
        <dbReference type="EMBL" id="CCQ68969.1"/>
    </source>
</evidence>
<protein>
    <submittedName>
        <fullName evidence="1">Similar to membrane protein</fullName>
    </submittedName>
</protein>
<evidence type="ECO:0000313" key="2">
    <source>
        <dbReference type="Proteomes" id="UP000018130"/>
    </source>
</evidence>
<dbReference type="InterPro" id="IPR018650">
    <property type="entry name" value="STSV1_Orf64"/>
</dbReference>
<sequence>MREAVKLIPGEVKVLTSPQISPHLTHRTVIKLAIKDREPIDIEQFDYILLNTRYPGWENSEETVTNLFEKLKNNNNYKLKYEKDGVILWTNYRN</sequence>
<name>T2JV69_CROWT</name>
<organism evidence="1 2">
    <name type="scientific">Crocosphaera watsonii WH 0402</name>
    <dbReference type="NCBI Taxonomy" id="1284629"/>
    <lineage>
        <taxon>Bacteria</taxon>
        <taxon>Bacillati</taxon>
        <taxon>Cyanobacteriota</taxon>
        <taxon>Cyanophyceae</taxon>
        <taxon>Oscillatoriophycideae</taxon>
        <taxon>Chroococcales</taxon>
        <taxon>Aphanothecaceae</taxon>
        <taxon>Crocosphaera</taxon>
    </lineage>
</organism>
<gene>
    <name evidence="1" type="ORF">CWATWH0402_3507</name>
</gene>
<dbReference type="Pfam" id="PF09852">
    <property type="entry name" value="DUF2079"/>
    <property type="match status" value="1"/>
</dbReference>
<reference evidence="1 2" key="1">
    <citation type="submission" date="2013-01" db="EMBL/GenBank/DDBJ databases">
        <authorList>
            <person name="Bench S."/>
        </authorList>
    </citation>
    <scope>NUCLEOTIDE SEQUENCE [LARGE SCALE GENOMIC DNA]</scope>
    <source>
        <strain evidence="1 2">WH 0402</strain>
    </source>
</reference>
<proteinExistence type="predicted"/>
<reference evidence="1 2" key="2">
    <citation type="submission" date="2013-09" db="EMBL/GenBank/DDBJ databases">
        <title>Whole genome comparison of six Crocosphaera watsonii strains with differing phenotypes.</title>
        <authorList>
            <person name="Bench S.R."/>
            <person name="Heller P."/>
            <person name="Frank I."/>
            <person name="Arciniega M."/>
            <person name="Shilova I.N."/>
            <person name="Zehr J.P."/>
        </authorList>
    </citation>
    <scope>NUCLEOTIDE SEQUENCE [LARGE SCALE GENOMIC DNA]</scope>
    <source>
        <strain evidence="1 2">WH 0402</strain>
    </source>
</reference>
<accession>T2JV69</accession>